<accession>A0A915CLR6</accession>
<dbReference type="AlphaFoldDB" id="A0A915CLR6"/>
<protein>
    <submittedName>
        <fullName evidence="2">Uncharacterized protein</fullName>
    </submittedName>
</protein>
<keyword evidence="1" id="KW-1185">Reference proteome</keyword>
<organism evidence="1 2">
    <name type="scientific">Ditylenchus dipsaci</name>
    <dbReference type="NCBI Taxonomy" id="166011"/>
    <lineage>
        <taxon>Eukaryota</taxon>
        <taxon>Metazoa</taxon>
        <taxon>Ecdysozoa</taxon>
        <taxon>Nematoda</taxon>
        <taxon>Chromadorea</taxon>
        <taxon>Rhabditida</taxon>
        <taxon>Tylenchina</taxon>
        <taxon>Tylenchomorpha</taxon>
        <taxon>Sphaerularioidea</taxon>
        <taxon>Anguinidae</taxon>
        <taxon>Anguininae</taxon>
        <taxon>Ditylenchus</taxon>
    </lineage>
</organism>
<reference evidence="2" key="1">
    <citation type="submission" date="2022-11" db="UniProtKB">
        <authorList>
            <consortium name="WormBaseParasite"/>
        </authorList>
    </citation>
    <scope>IDENTIFICATION</scope>
</reference>
<evidence type="ECO:0000313" key="1">
    <source>
        <dbReference type="Proteomes" id="UP000887574"/>
    </source>
</evidence>
<sequence>MKHYTITSCKQFRHPFTALLSGSTGSGKTVWICRFLSELEHLVANGLIQQVLYCYGEINEKILDLEKSQGGGISFKTFKGVPTEEFCKN</sequence>
<dbReference type="WBParaSite" id="jg1031">
    <property type="protein sequence ID" value="jg1031"/>
    <property type="gene ID" value="jg1031"/>
</dbReference>
<proteinExistence type="predicted"/>
<dbReference type="Proteomes" id="UP000887574">
    <property type="component" value="Unplaced"/>
</dbReference>
<name>A0A915CLR6_9BILA</name>
<evidence type="ECO:0000313" key="2">
    <source>
        <dbReference type="WBParaSite" id="jg1031"/>
    </source>
</evidence>